<dbReference type="OrthoDB" id="6596455at2759"/>
<dbReference type="PANTHER" id="PTHR20875:SF0">
    <property type="entry name" value="GH12158P"/>
    <property type="match status" value="1"/>
</dbReference>
<proteinExistence type="predicted"/>
<protein>
    <recommendedName>
        <fullName evidence="1">EF-hand domain-containing protein</fullName>
    </recommendedName>
</protein>
<organism evidence="2 3">
    <name type="scientific">Apolygus lucorum</name>
    <name type="common">Small green plant bug</name>
    <name type="synonym">Lygocoris lucorum</name>
    <dbReference type="NCBI Taxonomy" id="248454"/>
    <lineage>
        <taxon>Eukaryota</taxon>
        <taxon>Metazoa</taxon>
        <taxon>Ecdysozoa</taxon>
        <taxon>Arthropoda</taxon>
        <taxon>Hexapoda</taxon>
        <taxon>Insecta</taxon>
        <taxon>Pterygota</taxon>
        <taxon>Neoptera</taxon>
        <taxon>Paraneoptera</taxon>
        <taxon>Hemiptera</taxon>
        <taxon>Heteroptera</taxon>
        <taxon>Panheteroptera</taxon>
        <taxon>Cimicomorpha</taxon>
        <taxon>Miridae</taxon>
        <taxon>Mirini</taxon>
        <taxon>Apolygus</taxon>
    </lineage>
</organism>
<dbReference type="PANTHER" id="PTHR20875">
    <property type="entry name" value="EF-HAND CALCIUM-BINDING DOMAIN-CONTAINING PROTEIN 6-RELATED"/>
    <property type="match status" value="1"/>
</dbReference>
<evidence type="ECO:0000259" key="1">
    <source>
        <dbReference type="PROSITE" id="PS50222"/>
    </source>
</evidence>
<dbReference type="Gene3D" id="1.10.238.10">
    <property type="entry name" value="EF-hand"/>
    <property type="match status" value="2"/>
</dbReference>
<dbReference type="InterPro" id="IPR002048">
    <property type="entry name" value="EF_hand_dom"/>
</dbReference>
<dbReference type="SUPFAM" id="SSF47473">
    <property type="entry name" value="EF-hand"/>
    <property type="match status" value="2"/>
</dbReference>
<sequence>MGDTSNLIFGDVWTIISRIQSVLQRSPQLDVVGFLRRLDPHKEHLIHESDFLMALCSVYQRYLGISEAEMKKVAEYFRVPDGRILYEQFCKFLENDPPYNGAGEKLTTGLEFTDYSESANHFLEATEMERYDFLLNKISARVINDDISLKAHLTEYEMISKNTGHITISHFARLLHALNIFMDENDFGIIVKRLARHHYTINYIAFYRDVEERVCKMLDGKMDINQFLDDSNNRKISAYDTSKVGYLAPQQAEFDDQVPWHNVMRTTKKSFDIVNTIRHIQQSCMNMGIRFKEWFQTFDPKLTGKVTPDDFMRGLTFVSVGTNGPNRVTLQPNEMETIIDIYRDPSNPNMIMWKEFAKDIEGVYLLPPNSEKRGIESFGTLDQNSWGAIASSVRKAGNEWETTSARTRKVFEEAMQKIRFYKEAFKIHFATEFNRSPGVINDGYTEVLSFYKVFSKIIPFLTPDEIKSVIVRYNDNRGFNYRQMLFDMQEDIEFFPQKWDIPEAPSHLSSITKKVDVPSDPVTLGEVFQKIRLKVHSERMDLQQFFEQYDPLHTLYITHEQFRRALSSAGIRDIPPEDLEIIIQAFTRPFASDCFEYTRFVDALEMSNYRKNLELDPLVVPIKSIPIEDARHNFLQVEERQELRRILYSLSEKADFFELDFFKAYDKAKRGTIPKDNFWQVISTLGGGIRNYLDDRDVDILFRGVGKLVGPVLELDYHRLCWLIHNLHKIYNGYPGLKPPPPHLIPGPPQPKCLPAYCTRK</sequence>
<comment type="caution">
    <text evidence="2">The sequence shown here is derived from an EMBL/GenBank/DDBJ whole genome shotgun (WGS) entry which is preliminary data.</text>
</comment>
<keyword evidence="3" id="KW-1185">Reference proteome</keyword>
<feature type="domain" description="EF-hand" evidence="1">
    <location>
        <begin position="286"/>
        <end position="321"/>
    </location>
</feature>
<evidence type="ECO:0000313" key="3">
    <source>
        <dbReference type="Proteomes" id="UP000466442"/>
    </source>
</evidence>
<dbReference type="Proteomes" id="UP000466442">
    <property type="component" value="Linkage Group LG5"/>
</dbReference>
<dbReference type="InterPro" id="IPR052603">
    <property type="entry name" value="EFCB6"/>
</dbReference>
<dbReference type="PROSITE" id="PS50222">
    <property type="entry name" value="EF_HAND_2"/>
    <property type="match status" value="1"/>
</dbReference>
<dbReference type="AlphaFoldDB" id="A0A8S9XQE4"/>
<dbReference type="InterPro" id="IPR011992">
    <property type="entry name" value="EF-hand-dom_pair"/>
</dbReference>
<evidence type="ECO:0000313" key="2">
    <source>
        <dbReference type="EMBL" id="KAF6211163.1"/>
    </source>
</evidence>
<dbReference type="EMBL" id="WIXP02000005">
    <property type="protein sequence ID" value="KAF6211163.1"/>
    <property type="molecule type" value="Genomic_DNA"/>
</dbReference>
<accession>A0A8S9XQE4</accession>
<gene>
    <name evidence="2" type="ORF">GE061_014278</name>
</gene>
<name>A0A8S9XQE4_APOLU</name>
<reference evidence="2" key="1">
    <citation type="journal article" date="2021" name="Mol. Ecol. Resour.">
        <title>Apolygus lucorum genome provides insights into omnivorousness and mesophyll feeding.</title>
        <authorList>
            <person name="Liu Y."/>
            <person name="Liu H."/>
            <person name="Wang H."/>
            <person name="Huang T."/>
            <person name="Liu B."/>
            <person name="Yang B."/>
            <person name="Yin L."/>
            <person name="Li B."/>
            <person name="Zhang Y."/>
            <person name="Zhang S."/>
            <person name="Jiang F."/>
            <person name="Zhang X."/>
            <person name="Ren Y."/>
            <person name="Wang B."/>
            <person name="Wang S."/>
            <person name="Lu Y."/>
            <person name="Wu K."/>
            <person name="Fan W."/>
            <person name="Wang G."/>
        </authorList>
    </citation>
    <scope>NUCLEOTIDE SEQUENCE</scope>
    <source>
        <strain evidence="2">12Hb</strain>
    </source>
</reference>
<dbReference type="GO" id="GO:0005509">
    <property type="term" value="F:calcium ion binding"/>
    <property type="evidence" value="ECO:0007669"/>
    <property type="project" value="InterPro"/>
</dbReference>